<dbReference type="OrthoDB" id="4166677at2"/>
<reference evidence="1 2" key="1">
    <citation type="submission" date="2019-02" db="EMBL/GenBank/DDBJ databases">
        <title>Deep-cultivation of Planctomycetes and their phenomic and genomic characterization uncovers novel biology.</title>
        <authorList>
            <person name="Wiegand S."/>
            <person name="Jogler M."/>
            <person name="Boedeker C."/>
            <person name="Pinto D."/>
            <person name="Vollmers J."/>
            <person name="Rivas-Marin E."/>
            <person name="Kohn T."/>
            <person name="Peeters S.H."/>
            <person name="Heuer A."/>
            <person name="Rast P."/>
            <person name="Oberbeckmann S."/>
            <person name="Bunk B."/>
            <person name="Jeske O."/>
            <person name="Meyerdierks A."/>
            <person name="Storesund J.E."/>
            <person name="Kallscheuer N."/>
            <person name="Luecker S."/>
            <person name="Lage O.M."/>
            <person name="Pohl T."/>
            <person name="Merkel B.J."/>
            <person name="Hornburger P."/>
            <person name="Mueller R.-W."/>
            <person name="Bruemmer F."/>
            <person name="Labrenz M."/>
            <person name="Spormann A.M."/>
            <person name="Op Den Camp H."/>
            <person name="Overmann J."/>
            <person name="Amann R."/>
            <person name="Jetten M.S.M."/>
            <person name="Mascher T."/>
            <person name="Medema M.H."/>
            <person name="Devos D.P."/>
            <person name="Kaster A.-K."/>
            <person name="Ovreas L."/>
            <person name="Rohde M."/>
            <person name="Galperin M.Y."/>
            <person name="Jogler C."/>
        </authorList>
    </citation>
    <scope>NUCLEOTIDE SEQUENCE [LARGE SCALE GENOMIC DNA]</scope>
    <source>
        <strain evidence="1 2">KOR42</strain>
    </source>
</reference>
<dbReference type="AlphaFoldDB" id="A0A5C5WDI4"/>
<evidence type="ECO:0000313" key="1">
    <source>
        <dbReference type="EMBL" id="TWT49006.1"/>
    </source>
</evidence>
<gene>
    <name evidence="1" type="ORF">KOR42_39220</name>
</gene>
<dbReference type="EMBL" id="SIHI01000019">
    <property type="protein sequence ID" value="TWT49006.1"/>
    <property type="molecule type" value="Genomic_DNA"/>
</dbReference>
<organism evidence="1 2">
    <name type="scientific">Thalassoglobus neptunius</name>
    <dbReference type="NCBI Taxonomy" id="1938619"/>
    <lineage>
        <taxon>Bacteria</taxon>
        <taxon>Pseudomonadati</taxon>
        <taxon>Planctomycetota</taxon>
        <taxon>Planctomycetia</taxon>
        <taxon>Planctomycetales</taxon>
        <taxon>Planctomycetaceae</taxon>
        <taxon>Thalassoglobus</taxon>
    </lineage>
</organism>
<name>A0A5C5WDI4_9PLAN</name>
<comment type="caution">
    <text evidence="1">The sequence shown here is derived from an EMBL/GenBank/DDBJ whole genome shotgun (WGS) entry which is preliminary data.</text>
</comment>
<protein>
    <submittedName>
        <fullName evidence="1">Uncharacterized protein</fullName>
    </submittedName>
</protein>
<proteinExistence type="predicted"/>
<dbReference type="Proteomes" id="UP000317243">
    <property type="component" value="Unassembled WGS sequence"/>
</dbReference>
<accession>A0A5C5WDI4</accession>
<keyword evidence="2" id="KW-1185">Reference proteome</keyword>
<sequence length="197" mass="21911">MSKLKPEDFIQKSLDGELAEQARTVVLSGLAMVDESERGFIDFNPSQRCDDEWIRLPVSLIQNIEPLGTVSCRDHKHERVRVALKRPESAESAIFYDLLSLTRETSSAFPSLPGDEENYGIEQISGPATKVLVRCDRTGRTSSGIACGQDRGALYLAWERAARNAGCEDDSIFSTTFVDAWHIRRPICGDGPTRPDH</sequence>
<dbReference type="RefSeq" id="WP_146511340.1">
    <property type="nucleotide sequence ID" value="NZ_SIHI01000019.1"/>
</dbReference>
<evidence type="ECO:0000313" key="2">
    <source>
        <dbReference type="Proteomes" id="UP000317243"/>
    </source>
</evidence>